<dbReference type="InterPro" id="IPR010982">
    <property type="entry name" value="Lambda_DNA-bd_dom_sf"/>
</dbReference>
<evidence type="ECO:0000313" key="4">
    <source>
        <dbReference type="Proteomes" id="UP000033047"/>
    </source>
</evidence>
<accession>A0A0F5JDN8</accession>
<evidence type="ECO:0000259" key="2">
    <source>
        <dbReference type="PROSITE" id="PS50943"/>
    </source>
</evidence>
<dbReference type="RefSeq" id="WP_009860187.1">
    <property type="nucleotide sequence ID" value="NZ_KQ033912.1"/>
</dbReference>
<dbReference type="Gene3D" id="1.10.260.40">
    <property type="entry name" value="lambda repressor-like DNA-binding domains"/>
    <property type="match status" value="1"/>
</dbReference>
<dbReference type="STRING" id="927665.HMPREF1535_01954"/>
<feature type="domain" description="HTH cro/C1-type" evidence="2">
    <location>
        <begin position="47"/>
        <end position="103"/>
    </location>
</feature>
<dbReference type="Pfam" id="PF01381">
    <property type="entry name" value="HTH_3"/>
    <property type="match status" value="1"/>
</dbReference>
<dbReference type="PATRIC" id="fig|927665.4.peg.2004"/>
<evidence type="ECO:0000313" key="3">
    <source>
        <dbReference type="EMBL" id="KKB55981.1"/>
    </source>
</evidence>
<dbReference type="InterPro" id="IPR001387">
    <property type="entry name" value="Cro/C1-type_HTH"/>
</dbReference>
<gene>
    <name evidence="3" type="ORF">HMPREF1535_01954</name>
</gene>
<dbReference type="AlphaFoldDB" id="A0A0F5JDN8"/>
<dbReference type="PANTHER" id="PTHR46797">
    <property type="entry name" value="HTH-TYPE TRANSCRIPTIONAL REGULATOR"/>
    <property type="match status" value="1"/>
</dbReference>
<dbReference type="Proteomes" id="UP000033047">
    <property type="component" value="Unassembled WGS sequence"/>
</dbReference>
<dbReference type="SUPFAM" id="SSF47413">
    <property type="entry name" value="lambda repressor-like DNA-binding domains"/>
    <property type="match status" value="1"/>
</dbReference>
<dbReference type="GO" id="GO:0005829">
    <property type="term" value="C:cytosol"/>
    <property type="evidence" value="ECO:0007669"/>
    <property type="project" value="TreeGrafter"/>
</dbReference>
<dbReference type="SMART" id="SM00530">
    <property type="entry name" value="HTH_XRE"/>
    <property type="match status" value="1"/>
</dbReference>
<reference evidence="3 4" key="1">
    <citation type="submission" date="2013-04" db="EMBL/GenBank/DDBJ databases">
        <title>The Genome Sequence of Parabacteroides goldsteinii DSM 19448.</title>
        <authorList>
            <consortium name="The Broad Institute Genomics Platform"/>
            <person name="Earl A."/>
            <person name="Ward D."/>
            <person name="Feldgarden M."/>
            <person name="Gevers D."/>
            <person name="Martens E."/>
            <person name="Sakamoto M."/>
            <person name="Benno Y."/>
            <person name="Song Y."/>
            <person name="Liu C."/>
            <person name="Lee J."/>
            <person name="Bolanos M."/>
            <person name="Vaisanen M.L."/>
            <person name="Finegold S.M."/>
            <person name="Walker B."/>
            <person name="Young S."/>
            <person name="Zeng Q."/>
            <person name="Gargeya S."/>
            <person name="Fitzgerald M."/>
            <person name="Haas B."/>
            <person name="Abouelleil A."/>
            <person name="Allen A.W."/>
            <person name="Alvarado L."/>
            <person name="Arachchi H.M."/>
            <person name="Berlin A.M."/>
            <person name="Chapman S.B."/>
            <person name="Gainer-Dewar J."/>
            <person name="Goldberg J."/>
            <person name="Griggs A."/>
            <person name="Gujja S."/>
            <person name="Hansen M."/>
            <person name="Howarth C."/>
            <person name="Imamovic A."/>
            <person name="Ireland A."/>
            <person name="Larimer J."/>
            <person name="McCowan C."/>
            <person name="Murphy C."/>
            <person name="Pearson M."/>
            <person name="Poon T.W."/>
            <person name="Priest M."/>
            <person name="Roberts A."/>
            <person name="Saif S."/>
            <person name="Shea T."/>
            <person name="Sisk P."/>
            <person name="Sykes S."/>
            <person name="Wortman J."/>
            <person name="Nusbaum C."/>
            <person name="Birren B."/>
        </authorList>
    </citation>
    <scope>NUCLEOTIDE SEQUENCE [LARGE SCALE GENOMIC DNA]</scope>
    <source>
        <strain evidence="3 4">DSM 19448</strain>
    </source>
</reference>
<organism evidence="3 4">
    <name type="scientific">Parabacteroides goldsteinii DSM 19448 = WAL 12034</name>
    <dbReference type="NCBI Taxonomy" id="927665"/>
    <lineage>
        <taxon>Bacteria</taxon>
        <taxon>Pseudomonadati</taxon>
        <taxon>Bacteroidota</taxon>
        <taxon>Bacteroidia</taxon>
        <taxon>Bacteroidales</taxon>
        <taxon>Tannerellaceae</taxon>
        <taxon>Parabacteroides</taxon>
    </lineage>
</organism>
<protein>
    <recommendedName>
        <fullName evidence="2">HTH cro/C1-type domain-containing protein</fullName>
    </recommendedName>
</protein>
<dbReference type="PANTHER" id="PTHR46797:SF1">
    <property type="entry name" value="METHYLPHOSPHONATE SYNTHASE"/>
    <property type="match status" value="1"/>
</dbReference>
<dbReference type="GO" id="GO:0003677">
    <property type="term" value="F:DNA binding"/>
    <property type="evidence" value="ECO:0007669"/>
    <property type="project" value="UniProtKB-KW"/>
</dbReference>
<dbReference type="PROSITE" id="PS50943">
    <property type="entry name" value="HTH_CROC1"/>
    <property type="match status" value="1"/>
</dbReference>
<dbReference type="GO" id="GO:0003700">
    <property type="term" value="F:DNA-binding transcription factor activity"/>
    <property type="evidence" value="ECO:0007669"/>
    <property type="project" value="TreeGrafter"/>
</dbReference>
<keyword evidence="1" id="KW-0238">DNA-binding</keyword>
<evidence type="ECO:0000256" key="1">
    <source>
        <dbReference type="ARBA" id="ARBA00023125"/>
    </source>
</evidence>
<name>A0A0F5JDN8_9BACT</name>
<sequence>MRKLDENKLSKLHTAGELLDNKYGELGTESRTAFHEKSIAWYYGEILRDRRKQLKITQQELAEKVGTARSYIARVEKGETDIQISSFFRIARALGIEFTPTFL</sequence>
<comment type="caution">
    <text evidence="3">The sequence shown here is derived from an EMBL/GenBank/DDBJ whole genome shotgun (WGS) entry which is preliminary data.</text>
</comment>
<dbReference type="InterPro" id="IPR050807">
    <property type="entry name" value="TransReg_Diox_bact_type"/>
</dbReference>
<dbReference type="CDD" id="cd00093">
    <property type="entry name" value="HTH_XRE"/>
    <property type="match status" value="1"/>
</dbReference>
<proteinExistence type="predicted"/>
<dbReference type="EMBL" id="AQHV01000011">
    <property type="protein sequence ID" value="KKB55981.1"/>
    <property type="molecule type" value="Genomic_DNA"/>
</dbReference>
<dbReference type="HOGENOM" id="CLU_066192_20_1_10"/>